<sequence length="49" mass="5198">MIEVNNDISPPISVGRASCPPFRDRTGWRAQPHAPPRPSALHGVPGVVG</sequence>
<reference evidence="2" key="1">
    <citation type="journal article" date="2021" name="Proc. Natl. Acad. Sci. U.S.A.">
        <title>A Catalog of Tens of Thousands of Viruses from Human Metagenomes Reveals Hidden Associations with Chronic Diseases.</title>
        <authorList>
            <person name="Tisza M.J."/>
            <person name="Buck C.B."/>
        </authorList>
    </citation>
    <scope>NUCLEOTIDE SEQUENCE</scope>
    <source>
        <strain evidence="2">Ctio73</strain>
    </source>
</reference>
<protein>
    <submittedName>
        <fullName evidence="2">Uncharacterized protein</fullName>
    </submittedName>
</protein>
<evidence type="ECO:0000256" key="1">
    <source>
        <dbReference type="SAM" id="MobiDB-lite"/>
    </source>
</evidence>
<organism evidence="2">
    <name type="scientific">Siphoviridae sp. ctio73</name>
    <dbReference type="NCBI Taxonomy" id="2826435"/>
    <lineage>
        <taxon>Viruses</taxon>
        <taxon>Duplodnaviria</taxon>
        <taxon>Heunggongvirae</taxon>
        <taxon>Uroviricota</taxon>
        <taxon>Caudoviricetes</taxon>
    </lineage>
</organism>
<feature type="region of interest" description="Disordered" evidence="1">
    <location>
        <begin position="1"/>
        <end position="49"/>
    </location>
</feature>
<proteinExistence type="predicted"/>
<accession>A0A8S5MX25</accession>
<name>A0A8S5MX25_9CAUD</name>
<dbReference type="EMBL" id="BK015009">
    <property type="protein sequence ID" value="DAD86910.1"/>
    <property type="molecule type" value="Genomic_DNA"/>
</dbReference>
<evidence type="ECO:0000313" key="2">
    <source>
        <dbReference type="EMBL" id="DAD86910.1"/>
    </source>
</evidence>